<reference evidence="1 2" key="1">
    <citation type="submission" date="2019-06" db="EMBL/GenBank/DDBJ databases">
        <authorList>
            <person name="Li M."/>
        </authorList>
    </citation>
    <scope>NUCLEOTIDE SEQUENCE [LARGE SCALE GENOMIC DNA]</scope>
    <source>
        <strain evidence="1 2">BGMRC2036</strain>
    </source>
</reference>
<proteinExistence type="predicted"/>
<comment type="caution">
    <text evidence="1">The sequence shown here is derived from an EMBL/GenBank/DDBJ whole genome shotgun (WGS) entry which is preliminary data.</text>
</comment>
<gene>
    <name evidence="1" type="ORF">FJU08_01265</name>
</gene>
<dbReference type="OrthoDB" id="9888962at2"/>
<dbReference type="AlphaFoldDB" id="A0A506UIY5"/>
<name>A0A506UIY5_9HYPH</name>
<evidence type="ECO:0000313" key="2">
    <source>
        <dbReference type="Proteomes" id="UP000318801"/>
    </source>
</evidence>
<accession>A0A506UIY5</accession>
<protein>
    <submittedName>
        <fullName evidence="1">Uncharacterized protein</fullName>
    </submittedName>
</protein>
<organism evidence="1 2">
    <name type="scientific">Martelella alba</name>
    <dbReference type="NCBI Taxonomy" id="2590451"/>
    <lineage>
        <taxon>Bacteria</taxon>
        <taxon>Pseudomonadati</taxon>
        <taxon>Pseudomonadota</taxon>
        <taxon>Alphaproteobacteria</taxon>
        <taxon>Hyphomicrobiales</taxon>
        <taxon>Aurantimonadaceae</taxon>
        <taxon>Martelella</taxon>
    </lineage>
</organism>
<sequence length="88" mass="9133">MTRAGAIITATDQVPVTARNAGPQAVRAFYQTMIDDMNAASRWLSAGGLVLTGHGYDRATGNVLLRGIATDGRGATIDDLRTIGSSSP</sequence>
<dbReference type="RefSeq" id="WP_141147161.1">
    <property type="nucleotide sequence ID" value="NZ_VHLG01000001.1"/>
</dbReference>
<keyword evidence="2" id="KW-1185">Reference proteome</keyword>
<evidence type="ECO:0000313" key="1">
    <source>
        <dbReference type="EMBL" id="TPW33223.1"/>
    </source>
</evidence>
<dbReference type="EMBL" id="VHLG01000001">
    <property type="protein sequence ID" value="TPW33223.1"/>
    <property type="molecule type" value="Genomic_DNA"/>
</dbReference>
<dbReference type="Proteomes" id="UP000318801">
    <property type="component" value="Unassembled WGS sequence"/>
</dbReference>